<sequence>MPLEGHLLGCRCDPCLQLLPRKVTDYAVPHEFLNQYHTTTVSDLNNPTQKETITRTGYQISAADSLDIYKRGVLKTPETPMTDRKAMYGVVRGAIHYLRETTGLSVGKQFMWETQSYLIYLEPIHKNPYGRSVPVPDLETWGNMLVERLPILLGELGLRPDASIESYKVREREWEKSIVVESAAFMQLCLDEGLLGDVPDGKEFVRIMLASALSFPVAQDSDDEDE</sequence>
<reference evidence="1 2" key="1">
    <citation type="journal article" date="2016" name="Mol. Biol. Evol.">
        <title>Comparative Genomics of Early-Diverging Mushroom-Forming Fungi Provides Insights into the Origins of Lignocellulose Decay Capabilities.</title>
        <authorList>
            <person name="Nagy L.G."/>
            <person name="Riley R."/>
            <person name="Tritt A."/>
            <person name="Adam C."/>
            <person name="Daum C."/>
            <person name="Floudas D."/>
            <person name="Sun H."/>
            <person name="Yadav J.S."/>
            <person name="Pangilinan J."/>
            <person name="Larsson K.H."/>
            <person name="Matsuura K."/>
            <person name="Barry K."/>
            <person name="Labutti K."/>
            <person name="Kuo R."/>
            <person name="Ohm R.A."/>
            <person name="Bhattacharya S.S."/>
            <person name="Shirouzu T."/>
            <person name="Yoshinaga Y."/>
            <person name="Martin F.M."/>
            <person name="Grigoriev I.V."/>
            <person name="Hibbett D.S."/>
        </authorList>
    </citation>
    <scope>NUCLEOTIDE SEQUENCE [LARGE SCALE GENOMIC DNA]</scope>
    <source>
        <strain evidence="1 2">HHB9708</strain>
    </source>
</reference>
<proteinExistence type="predicted"/>
<name>A0A164QBZ1_9AGAM</name>
<accession>A0A164QBZ1</accession>
<dbReference type="AlphaFoldDB" id="A0A164QBZ1"/>
<keyword evidence="2" id="KW-1185">Reference proteome</keyword>
<evidence type="ECO:0000313" key="2">
    <source>
        <dbReference type="Proteomes" id="UP000076722"/>
    </source>
</evidence>
<gene>
    <name evidence="1" type="ORF">SISNIDRAFT_489209</name>
</gene>
<protein>
    <submittedName>
        <fullName evidence="1">Uncharacterized protein</fullName>
    </submittedName>
</protein>
<organism evidence="1 2">
    <name type="scientific">Sistotremastrum niveocremeum HHB9708</name>
    <dbReference type="NCBI Taxonomy" id="1314777"/>
    <lineage>
        <taxon>Eukaryota</taxon>
        <taxon>Fungi</taxon>
        <taxon>Dikarya</taxon>
        <taxon>Basidiomycota</taxon>
        <taxon>Agaricomycotina</taxon>
        <taxon>Agaricomycetes</taxon>
        <taxon>Sistotremastrales</taxon>
        <taxon>Sistotremastraceae</taxon>
        <taxon>Sertulicium</taxon>
        <taxon>Sertulicium niveocremeum</taxon>
    </lineage>
</organism>
<dbReference type="Proteomes" id="UP000076722">
    <property type="component" value="Unassembled WGS sequence"/>
</dbReference>
<evidence type="ECO:0000313" key="1">
    <source>
        <dbReference type="EMBL" id="KZS89523.1"/>
    </source>
</evidence>
<dbReference type="EMBL" id="KV419427">
    <property type="protein sequence ID" value="KZS89523.1"/>
    <property type="molecule type" value="Genomic_DNA"/>
</dbReference>